<dbReference type="EMBL" id="WUBS01000052">
    <property type="protein sequence ID" value="NDL66122.1"/>
    <property type="molecule type" value="Genomic_DNA"/>
</dbReference>
<organism evidence="2 3">
    <name type="scientific">Acerihabitans arboris</name>
    <dbReference type="NCBI Taxonomy" id="2691583"/>
    <lineage>
        <taxon>Bacteria</taxon>
        <taxon>Pseudomonadati</taxon>
        <taxon>Pseudomonadota</taxon>
        <taxon>Gammaproteobacteria</taxon>
        <taxon>Enterobacterales</taxon>
        <taxon>Pectobacteriaceae</taxon>
        <taxon>Acerihabitans</taxon>
    </lineage>
</organism>
<keyword evidence="3" id="KW-1185">Reference proteome</keyword>
<dbReference type="RefSeq" id="WP_162368812.1">
    <property type="nucleotide sequence ID" value="NZ_WUBS01000052.1"/>
</dbReference>
<protein>
    <submittedName>
        <fullName evidence="2">Transposase</fullName>
    </submittedName>
</protein>
<dbReference type="SUPFAM" id="SSF46689">
    <property type="entry name" value="Homeodomain-like"/>
    <property type="match status" value="1"/>
</dbReference>
<dbReference type="AlphaFoldDB" id="A0A845SS07"/>
<accession>A0A845SS07</accession>
<reference evidence="2 3" key="1">
    <citation type="submission" date="2019-12" db="EMBL/GenBank/DDBJ databases">
        <authorList>
            <person name="Lee S.D."/>
        </authorList>
    </citation>
    <scope>NUCLEOTIDE SEQUENCE [LARGE SCALE GENOMIC DNA]</scope>
    <source>
        <strain evidence="2 3">SAP-6</strain>
    </source>
</reference>
<gene>
    <name evidence="2" type="ORF">GRH90_25830</name>
</gene>
<dbReference type="GO" id="GO:0003677">
    <property type="term" value="F:DNA binding"/>
    <property type="evidence" value="ECO:0007669"/>
    <property type="project" value="InterPro"/>
</dbReference>
<dbReference type="InterPro" id="IPR009057">
    <property type="entry name" value="Homeodomain-like_sf"/>
</dbReference>
<proteinExistence type="inferred from homology"/>
<comment type="similarity">
    <text evidence="1">Belongs to the transposase 8 family.</text>
</comment>
<evidence type="ECO:0000256" key="1">
    <source>
        <dbReference type="ARBA" id="ARBA00009964"/>
    </source>
</evidence>
<feature type="non-terminal residue" evidence="2">
    <location>
        <position position="1"/>
    </location>
</feature>
<dbReference type="Pfam" id="PF01527">
    <property type="entry name" value="HTH_Tnp_1"/>
    <property type="match status" value="1"/>
</dbReference>
<evidence type="ECO:0000313" key="3">
    <source>
        <dbReference type="Proteomes" id="UP000461443"/>
    </source>
</evidence>
<name>A0A845SS07_9GAMM</name>
<reference evidence="2 3" key="2">
    <citation type="submission" date="2020-02" db="EMBL/GenBank/DDBJ databases">
        <title>The new genus of Enterobacteriales.</title>
        <authorList>
            <person name="Kim I.S."/>
        </authorList>
    </citation>
    <scope>NUCLEOTIDE SEQUENCE [LARGE SCALE GENOMIC DNA]</scope>
    <source>
        <strain evidence="2 3">SAP-6</strain>
    </source>
</reference>
<dbReference type="Proteomes" id="UP000461443">
    <property type="component" value="Unassembled WGS sequence"/>
</dbReference>
<dbReference type="InterPro" id="IPR002514">
    <property type="entry name" value="Transposase_8"/>
</dbReference>
<sequence length="121" mass="13358">KPSRRRPNFPLDFKICLVEQALQPGVSIAKLARDNGINDNLLFNWRQLYRQGKFGVQPKLPATKQAELLAVTLATEPSLSPSAEQPVTCDIEFTGARLRLTGNLTPALLRTLIHALKGPQS</sequence>
<comment type="caution">
    <text evidence="2">The sequence shown here is derived from an EMBL/GenBank/DDBJ whole genome shotgun (WGS) entry which is preliminary data.</text>
</comment>
<dbReference type="GO" id="GO:0006313">
    <property type="term" value="P:DNA transposition"/>
    <property type="evidence" value="ECO:0007669"/>
    <property type="project" value="InterPro"/>
</dbReference>
<dbReference type="GO" id="GO:0004803">
    <property type="term" value="F:transposase activity"/>
    <property type="evidence" value="ECO:0007669"/>
    <property type="project" value="InterPro"/>
</dbReference>
<dbReference type="NCBIfam" id="NF047595">
    <property type="entry name" value="IS66_ISRel24_TnpA"/>
    <property type="match status" value="1"/>
</dbReference>
<evidence type="ECO:0000313" key="2">
    <source>
        <dbReference type="EMBL" id="NDL66122.1"/>
    </source>
</evidence>